<proteinExistence type="predicted"/>
<dbReference type="InterPro" id="IPR014729">
    <property type="entry name" value="Rossmann-like_a/b/a_fold"/>
</dbReference>
<dbReference type="Gene3D" id="3.40.50.620">
    <property type="entry name" value="HUPs"/>
    <property type="match status" value="1"/>
</dbReference>
<feature type="domain" description="Electron transfer flavoprotein alpha/beta-subunit N-terminal" evidence="2">
    <location>
        <begin position="22"/>
        <end position="214"/>
    </location>
</feature>
<reference evidence="3" key="1">
    <citation type="journal article" date="2020" name="mSystems">
        <title>Genome- and Community-Level Interaction Insights into Carbon Utilization and Element Cycling Functions of Hydrothermarchaeota in Hydrothermal Sediment.</title>
        <authorList>
            <person name="Zhou Z."/>
            <person name="Liu Y."/>
            <person name="Xu W."/>
            <person name="Pan J."/>
            <person name="Luo Z.H."/>
            <person name="Li M."/>
        </authorList>
    </citation>
    <scope>NUCLEOTIDE SEQUENCE [LARGE SCALE GENOMIC DNA]</scope>
    <source>
        <strain evidence="3">SpSt-769</strain>
    </source>
</reference>
<dbReference type="GO" id="GO:0009055">
    <property type="term" value="F:electron transfer activity"/>
    <property type="evidence" value="ECO:0007669"/>
    <property type="project" value="InterPro"/>
</dbReference>
<evidence type="ECO:0000256" key="1">
    <source>
        <dbReference type="ARBA" id="ARBA00022982"/>
    </source>
</evidence>
<comment type="caution">
    <text evidence="3">The sequence shown here is derived from an EMBL/GenBank/DDBJ whole genome shotgun (WGS) entry which is preliminary data.</text>
</comment>
<name>A0A7C4EXS8_9BACT</name>
<dbReference type="PANTHER" id="PTHR21294:SF17">
    <property type="entry name" value="PROTEIN FIXA"/>
    <property type="match status" value="1"/>
</dbReference>
<dbReference type="SMART" id="SM00893">
    <property type="entry name" value="ETF"/>
    <property type="match status" value="1"/>
</dbReference>
<gene>
    <name evidence="3" type="ORF">ENV54_08465</name>
</gene>
<evidence type="ECO:0000313" key="3">
    <source>
        <dbReference type="EMBL" id="HGH61315.1"/>
    </source>
</evidence>
<dbReference type="AlphaFoldDB" id="A0A7C4EXS8"/>
<keyword evidence="1" id="KW-0813">Transport</keyword>
<dbReference type="InterPro" id="IPR014730">
    <property type="entry name" value="ETF_a/b_N"/>
</dbReference>
<sequence>MHIIVLVKQVPNTSEVRIDPKTGNLIREGVESVLNPEDRHALEGALQIKDRFGGRVTAVTMGPPQAIEVLCEALAMGADKGILLSDKAFAGADTWATSTTLGLAIKRIGAFDIILAGRQAIDGDTAQIGPQVAEFLGIPQLTYVTWFELNEGKITVERRVENGCERVEAPTPVLLTCLSTLNQPRFPTVAGLLDATSKNAPIEVWNAADIGAKAHDVGLMGSLTQVVQTFTPKEARKTQYLEGTPISIASTLIDAFRERNIRLGD</sequence>
<organism evidence="3">
    <name type="scientific">Desulfomonile tiedjei</name>
    <dbReference type="NCBI Taxonomy" id="2358"/>
    <lineage>
        <taxon>Bacteria</taxon>
        <taxon>Pseudomonadati</taxon>
        <taxon>Thermodesulfobacteriota</taxon>
        <taxon>Desulfomonilia</taxon>
        <taxon>Desulfomonilales</taxon>
        <taxon>Desulfomonilaceae</taxon>
        <taxon>Desulfomonile</taxon>
    </lineage>
</organism>
<keyword evidence="1" id="KW-0249">Electron transport</keyword>
<accession>A0A7C4EXS8</accession>
<dbReference type="CDD" id="cd01714">
    <property type="entry name" value="ETF_beta"/>
    <property type="match status" value="1"/>
</dbReference>
<dbReference type="PANTHER" id="PTHR21294">
    <property type="entry name" value="ELECTRON TRANSFER FLAVOPROTEIN BETA-SUBUNIT"/>
    <property type="match status" value="1"/>
</dbReference>
<dbReference type="Pfam" id="PF01012">
    <property type="entry name" value="ETF"/>
    <property type="match status" value="1"/>
</dbReference>
<dbReference type="PIRSF" id="PIRSF000090">
    <property type="entry name" value="Beta-ETF"/>
    <property type="match status" value="1"/>
</dbReference>
<evidence type="ECO:0000259" key="2">
    <source>
        <dbReference type="SMART" id="SM00893"/>
    </source>
</evidence>
<dbReference type="InterPro" id="IPR033948">
    <property type="entry name" value="ETF_beta_N"/>
</dbReference>
<dbReference type="InterPro" id="IPR012255">
    <property type="entry name" value="ETF_b"/>
</dbReference>
<protein>
    <submittedName>
        <fullName evidence="3">Electron transfer flavoprotein beta subunit/FixA family protein</fullName>
    </submittedName>
</protein>
<dbReference type="EMBL" id="DTGT01000264">
    <property type="protein sequence ID" value="HGH61315.1"/>
    <property type="molecule type" value="Genomic_DNA"/>
</dbReference>
<dbReference type="SUPFAM" id="SSF52402">
    <property type="entry name" value="Adenine nucleotide alpha hydrolases-like"/>
    <property type="match status" value="1"/>
</dbReference>